<proteinExistence type="predicted"/>
<evidence type="ECO:0000313" key="1">
    <source>
        <dbReference type="EMBL" id="KAF2627122.1"/>
    </source>
</evidence>
<sequence length="94" mass="10886">IKSALDEINKLPSGASFSYRALTKKHGCWRSTLTRQHKHQVVSHEQKSVNQRLLHPRDEEELVLYICSLTERFLMPTRQMIQNFATPLAGREPS</sequence>
<organism evidence="1 2">
    <name type="scientific">Macroventuria anomochaeta</name>
    <dbReference type="NCBI Taxonomy" id="301207"/>
    <lineage>
        <taxon>Eukaryota</taxon>
        <taxon>Fungi</taxon>
        <taxon>Dikarya</taxon>
        <taxon>Ascomycota</taxon>
        <taxon>Pezizomycotina</taxon>
        <taxon>Dothideomycetes</taxon>
        <taxon>Pleosporomycetidae</taxon>
        <taxon>Pleosporales</taxon>
        <taxon>Pleosporineae</taxon>
        <taxon>Didymellaceae</taxon>
        <taxon>Macroventuria</taxon>
    </lineage>
</organism>
<gene>
    <name evidence="1" type="ORF">BU25DRAFT_307888</name>
</gene>
<evidence type="ECO:0000313" key="2">
    <source>
        <dbReference type="Proteomes" id="UP000799754"/>
    </source>
</evidence>
<reference evidence="1" key="1">
    <citation type="journal article" date="2020" name="Stud. Mycol.">
        <title>101 Dothideomycetes genomes: a test case for predicting lifestyles and emergence of pathogens.</title>
        <authorList>
            <person name="Haridas S."/>
            <person name="Albert R."/>
            <person name="Binder M."/>
            <person name="Bloem J."/>
            <person name="Labutti K."/>
            <person name="Salamov A."/>
            <person name="Andreopoulos B."/>
            <person name="Baker S."/>
            <person name="Barry K."/>
            <person name="Bills G."/>
            <person name="Bluhm B."/>
            <person name="Cannon C."/>
            <person name="Castanera R."/>
            <person name="Culley D."/>
            <person name="Daum C."/>
            <person name="Ezra D."/>
            <person name="Gonzalez J."/>
            <person name="Henrissat B."/>
            <person name="Kuo A."/>
            <person name="Liang C."/>
            <person name="Lipzen A."/>
            <person name="Lutzoni F."/>
            <person name="Magnuson J."/>
            <person name="Mondo S."/>
            <person name="Nolan M."/>
            <person name="Ohm R."/>
            <person name="Pangilinan J."/>
            <person name="Park H.-J."/>
            <person name="Ramirez L."/>
            <person name="Alfaro M."/>
            <person name="Sun H."/>
            <person name="Tritt A."/>
            <person name="Yoshinaga Y."/>
            <person name="Zwiers L.-H."/>
            <person name="Turgeon B."/>
            <person name="Goodwin S."/>
            <person name="Spatafora J."/>
            <person name="Crous P."/>
            <person name="Grigoriev I."/>
        </authorList>
    </citation>
    <scope>NUCLEOTIDE SEQUENCE</scope>
    <source>
        <strain evidence="1">CBS 525.71</strain>
    </source>
</reference>
<feature type="non-terminal residue" evidence="1">
    <location>
        <position position="94"/>
    </location>
</feature>
<protein>
    <submittedName>
        <fullName evidence="1">Uncharacterized protein</fullName>
    </submittedName>
</protein>
<name>A0ACB6RZH0_9PLEO</name>
<keyword evidence="2" id="KW-1185">Reference proteome</keyword>
<dbReference type="EMBL" id="MU006718">
    <property type="protein sequence ID" value="KAF2627122.1"/>
    <property type="molecule type" value="Genomic_DNA"/>
</dbReference>
<comment type="caution">
    <text evidence="1">The sequence shown here is derived from an EMBL/GenBank/DDBJ whole genome shotgun (WGS) entry which is preliminary data.</text>
</comment>
<accession>A0ACB6RZH0</accession>
<dbReference type="Proteomes" id="UP000799754">
    <property type="component" value="Unassembled WGS sequence"/>
</dbReference>
<feature type="non-terminal residue" evidence="1">
    <location>
        <position position="1"/>
    </location>
</feature>